<name>A0A1C3NWD5_9ACTN</name>
<gene>
    <name evidence="5" type="ORF">FDG2_1777</name>
</gene>
<feature type="domain" description="Putative T7SS secretion signal" evidence="4">
    <location>
        <begin position="65"/>
        <end position="232"/>
    </location>
</feature>
<evidence type="ECO:0000256" key="1">
    <source>
        <dbReference type="SAM" id="Coils"/>
    </source>
</evidence>
<dbReference type="Proteomes" id="UP000199013">
    <property type="component" value="Unassembled WGS sequence"/>
</dbReference>
<sequence>MVTLCARIMPCAIIVLFAWALSSIGTQPGLIPSARVVPVPWSRACPGNRPTDWAVLDLDADPTPGDPFSVRQLARRFLEFAADVEYARGQVASLGTGGVVESWLGDAGDAFREEIAEFPGQLQKLETSYRMVGDALTAYEPILAAAQVQADRALAQGRDARFRRASMQNLLGPAQAVLTADVAVLADLASASSTYTTDVPPPPDPAQMAQAIRNRDAAQARLDQARNAVRDGQDELDAARRLALSAKAMREDAAKVCVRTIRDASDAGIRNKPWYSWEKVKETAGKVWTAAVQVAKITVAVLGVVALIIGGPAAWVVFAAAVVVLADTLVKYGRGQASPWDVAFALLGSVPGTKGLTTVGGLARGIRGGSRAVAGIRGVADAGKLLLGGARTLVHGGQEMAVGAVAAGRRRHPPLFAVRWLILLGYYALPGPILRPPGLPSAPPPSVFPKAPHCTPRAGWPGKREAMRKQRQLHQPGRYLPERSPPDIP</sequence>
<accession>A0A1C3NWD5</accession>
<evidence type="ECO:0000313" key="6">
    <source>
        <dbReference type="Proteomes" id="UP000199013"/>
    </source>
</evidence>
<protein>
    <recommendedName>
        <fullName evidence="4">Putative T7SS secretion signal domain-containing protein</fullName>
    </recommendedName>
</protein>
<feature type="transmembrane region" description="Helical" evidence="3">
    <location>
        <begin position="299"/>
        <end position="326"/>
    </location>
</feature>
<keyword evidence="3" id="KW-1133">Transmembrane helix</keyword>
<keyword evidence="3" id="KW-0472">Membrane</keyword>
<proteinExistence type="predicted"/>
<evidence type="ECO:0000256" key="2">
    <source>
        <dbReference type="SAM" id="MobiDB-lite"/>
    </source>
</evidence>
<dbReference type="EMBL" id="FLUV01000749">
    <property type="protein sequence ID" value="SBW20707.1"/>
    <property type="molecule type" value="Genomic_DNA"/>
</dbReference>
<reference evidence="6" key="1">
    <citation type="submission" date="2016-02" db="EMBL/GenBank/DDBJ databases">
        <authorList>
            <person name="Wibberg D."/>
        </authorList>
    </citation>
    <scope>NUCLEOTIDE SEQUENCE [LARGE SCALE GENOMIC DNA]</scope>
</reference>
<evidence type="ECO:0000313" key="5">
    <source>
        <dbReference type="EMBL" id="SBW20707.1"/>
    </source>
</evidence>
<dbReference type="Pfam" id="PF21725">
    <property type="entry name" value="T7SS_signal"/>
    <property type="match status" value="1"/>
</dbReference>
<evidence type="ECO:0000259" key="4">
    <source>
        <dbReference type="Pfam" id="PF21725"/>
    </source>
</evidence>
<evidence type="ECO:0000256" key="3">
    <source>
        <dbReference type="SAM" id="Phobius"/>
    </source>
</evidence>
<dbReference type="InterPro" id="IPR036689">
    <property type="entry name" value="ESAT-6-like_sf"/>
</dbReference>
<keyword evidence="3" id="KW-0812">Transmembrane</keyword>
<feature type="region of interest" description="Disordered" evidence="2">
    <location>
        <begin position="446"/>
        <end position="489"/>
    </location>
</feature>
<keyword evidence="6" id="KW-1185">Reference proteome</keyword>
<feature type="compositionally biased region" description="Basic and acidic residues" evidence="2">
    <location>
        <begin position="480"/>
        <end position="489"/>
    </location>
</feature>
<dbReference type="InterPro" id="IPR049082">
    <property type="entry name" value="T7SS_signal"/>
</dbReference>
<dbReference type="SUPFAM" id="SSF140453">
    <property type="entry name" value="EsxAB dimer-like"/>
    <property type="match status" value="1"/>
</dbReference>
<organism evidence="5 6">
    <name type="scientific">Candidatus Protofrankia californiensis</name>
    <dbReference type="NCBI Taxonomy" id="1839754"/>
    <lineage>
        <taxon>Bacteria</taxon>
        <taxon>Bacillati</taxon>
        <taxon>Actinomycetota</taxon>
        <taxon>Actinomycetes</taxon>
        <taxon>Frankiales</taxon>
        <taxon>Frankiaceae</taxon>
        <taxon>Protofrankia</taxon>
    </lineage>
</organism>
<dbReference type="AlphaFoldDB" id="A0A1C3NWD5"/>
<keyword evidence="1" id="KW-0175">Coiled coil</keyword>
<feature type="coiled-coil region" evidence="1">
    <location>
        <begin position="208"/>
        <end position="242"/>
    </location>
</feature>